<dbReference type="EMBL" id="KQ435798">
    <property type="protein sequence ID" value="KOX73354.1"/>
    <property type="molecule type" value="Genomic_DNA"/>
</dbReference>
<organism evidence="1 2">
    <name type="scientific">Melipona quadrifasciata</name>
    <dbReference type="NCBI Taxonomy" id="166423"/>
    <lineage>
        <taxon>Eukaryota</taxon>
        <taxon>Metazoa</taxon>
        <taxon>Ecdysozoa</taxon>
        <taxon>Arthropoda</taxon>
        <taxon>Hexapoda</taxon>
        <taxon>Insecta</taxon>
        <taxon>Pterygota</taxon>
        <taxon>Neoptera</taxon>
        <taxon>Endopterygota</taxon>
        <taxon>Hymenoptera</taxon>
        <taxon>Apocrita</taxon>
        <taxon>Aculeata</taxon>
        <taxon>Apoidea</taxon>
        <taxon>Anthophila</taxon>
        <taxon>Apidae</taxon>
        <taxon>Melipona</taxon>
    </lineage>
</organism>
<sequence>MKLDLAAVHNDVLIGIITHANSITQVGLNFDEFYKFEKSCSRWGVEIFFSSESSCFISSLEKIQGCRNDPRREVMAMLESQVSSLESPMATTLPVHDVSSRYPLSLRHPVYIPVHLTSFLVHAVFKLEYLSRSFDLDPVFFACALKSQICSLVIGEILQIVSYEISTLARLSSALQHSRNAKLPCSFKRIYSSEGSSSPPGSVKSSRIKLFDEINGVEYFLQLSKTGVQFKICKSEDSRLMYLANVDHDSEAVRNNSILFLSSLKLGFRRFEACSYFELTIKSYSNPAHNPSLSPSVSGILQRMCLIQTAGAVGTNYTIFIKRTYIMNLSNN</sequence>
<accession>A0A0N0BFI0</accession>
<proteinExistence type="predicted"/>
<dbReference type="AlphaFoldDB" id="A0A0N0BFI0"/>
<protein>
    <submittedName>
        <fullName evidence="1">Uncharacterized protein</fullName>
    </submittedName>
</protein>
<evidence type="ECO:0000313" key="1">
    <source>
        <dbReference type="EMBL" id="KOX73354.1"/>
    </source>
</evidence>
<evidence type="ECO:0000313" key="2">
    <source>
        <dbReference type="Proteomes" id="UP000053105"/>
    </source>
</evidence>
<reference evidence="1 2" key="1">
    <citation type="submission" date="2015-07" db="EMBL/GenBank/DDBJ databases">
        <title>The genome of Melipona quadrifasciata.</title>
        <authorList>
            <person name="Pan H."/>
            <person name="Kapheim K."/>
        </authorList>
    </citation>
    <scope>NUCLEOTIDE SEQUENCE [LARGE SCALE GENOMIC DNA]</scope>
    <source>
        <strain evidence="1">0111107301</strain>
        <tissue evidence="1">Whole body</tissue>
    </source>
</reference>
<dbReference type="Proteomes" id="UP000053105">
    <property type="component" value="Unassembled WGS sequence"/>
</dbReference>
<name>A0A0N0BFI0_9HYME</name>
<keyword evidence="2" id="KW-1185">Reference proteome</keyword>
<gene>
    <name evidence="1" type="ORF">WN51_14400</name>
</gene>